<dbReference type="Gene3D" id="2.130.10.10">
    <property type="entry name" value="YVTN repeat-like/Quinoprotein amine dehydrogenase"/>
    <property type="match status" value="1"/>
</dbReference>
<reference evidence="1" key="1">
    <citation type="submission" date="2015-07" db="EMBL/GenBank/DDBJ databases">
        <title>Adaptation to a free-living lifestyle via gene acquisitions in the diplomonad Trepomonas sp. PC1.</title>
        <authorList>
            <person name="Xu F."/>
            <person name="Jerlstrom-Hultqvist J."/>
            <person name="Kolisko M."/>
            <person name="Simpson A.G.B."/>
            <person name="Roger A.J."/>
            <person name="Svard S.G."/>
            <person name="Andersson J.O."/>
        </authorList>
    </citation>
    <scope>NUCLEOTIDE SEQUENCE</scope>
    <source>
        <strain evidence="1">PC1</strain>
    </source>
</reference>
<evidence type="ECO:0000313" key="1">
    <source>
        <dbReference type="EMBL" id="JAP92449.1"/>
    </source>
</evidence>
<dbReference type="SUPFAM" id="SSF50978">
    <property type="entry name" value="WD40 repeat-like"/>
    <property type="match status" value="1"/>
</dbReference>
<dbReference type="EMBL" id="GDID01004157">
    <property type="protein sequence ID" value="JAP92449.1"/>
    <property type="molecule type" value="Transcribed_RNA"/>
</dbReference>
<organism evidence="1">
    <name type="scientific">Trepomonas sp. PC1</name>
    <dbReference type="NCBI Taxonomy" id="1076344"/>
    <lineage>
        <taxon>Eukaryota</taxon>
        <taxon>Metamonada</taxon>
        <taxon>Diplomonadida</taxon>
        <taxon>Hexamitidae</taxon>
        <taxon>Hexamitinae</taxon>
        <taxon>Trepomonas</taxon>
    </lineage>
</organism>
<name>A0A146KAM8_9EUKA</name>
<dbReference type="InterPro" id="IPR036322">
    <property type="entry name" value="WD40_repeat_dom_sf"/>
</dbReference>
<protein>
    <submittedName>
        <fullName evidence="1">Uncharacterized protein</fullName>
    </submittedName>
</protein>
<dbReference type="AlphaFoldDB" id="A0A146KAM8"/>
<gene>
    <name evidence="1" type="ORF">TPC1_15607</name>
</gene>
<dbReference type="InterPro" id="IPR015943">
    <property type="entry name" value="WD40/YVTN_repeat-like_dom_sf"/>
</dbReference>
<proteinExistence type="predicted"/>
<accession>A0A146KAM8</accession>
<feature type="non-terminal residue" evidence="1">
    <location>
        <position position="1"/>
    </location>
</feature>
<sequence length="391" mass="45433">LHQLSKQIFISMSENFAFSLLSSNGVSYESIQQLQLLLNCKESLVPQHYDLKTDLLSNIDLLLQTPKTKQVRKPLVEDLFHAESVTKAHQAPNSMTICRFLSANQLISASDDGVIKLFTVVNSQLKLEKLLLKQTKHCKLEAFEAFESCVVAQFDQTICIWSLSQQNKFVVSQFEFDLYKVTWQSKRLTEERDSVDNIYILRRGNGYVIIIQTSQQVFLVDLAEKRPIKQIFRFHQHDQMQKIIGWSCFDQNQKRLIMAITLEEYQYIGFIEFANYLNVNPQTSPIGQCDYLKQWSIWMSDDDDDFRVMSGVMFGNCVSFVEIRINQCFINIAESVIPRYIAQTEDYLVIAYSNLSSVLLFDYRKIVEHLQNHLQRLLSKNTPGRKPSSFK</sequence>
<feature type="non-terminal residue" evidence="1">
    <location>
        <position position="391"/>
    </location>
</feature>